<feature type="domain" description="AB hydrolase-1" evidence="2">
    <location>
        <begin position="56"/>
        <end position="287"/>
    </location>
</feature>
<dbReference type="SUPFAM" id="SSF53474">
    <property type="entry name" value="alpha/beta-Hydrolases"/>
    <property type="match status" value="1"/>
</dbReference>
<evidence type="ECO:0000313" key="3">
    <source>
        <dbReference type="EMBL" id="KAF2211234.1"/>
    </source>
</evidence>
<evidence type="ECO:0000259" key="2">
    <source>
        <dbReference type="Pfam" id="PF12697"/>
    </source>
</evidence>
<reference evidence="3" key="1">
    <citation type="journal article" date="2020" name="Stud. Mycol.">
        <title>101 Dothideomycetes genomes: a test case for predicting lifestyles and emergence of pathogens.</title>
        <authorList>
            <person name="Haridas S."/>
            <person name="Albert R."/>
            <person name="Binder M."/>
            <person name="Bloem J."/>
            <person name="Labutti K."/>
            <person name="Salamov A."/>
            <person name="Andreopoulos B."/>
            <person name="Baker S."/>
            <person name="Barry K."/>
            <person name="Bills G."/>
            <person name="Bluhm B."/>
            <person name="Cannon C."/>
            <person name="Castanera R."/>
            <person name="Culley D."/>
            <person name="Daum C."/>
            <person name="Ezra D."/>
            <person name="Gonzalez J."/>
            <person name="Henrissat B."/>
            <person name="Kuo A."/>
            <person name="Liang C."/>
            <person name="Lipzen A."/>
            <person name="Lutzoni F."/>
            <person name="Magnuson J."/>
            <person name="Mondo S."/>
            <person name="Nolan M."/>
            <person name="Ohm R."/>
            <person name="Pangilinan J."/>
            <person name="Park H.-J."/>
            <person name="Ramirez L."/>
            <person name="Alfaro M."/>
            <person name="Sun H."/>
            <person name="Tritt A."/>
            <person name="Yoshinaga Y."/>
            <person name="Zwiers L.-H."/>
            <person name="Turgeon B."/>
            <person name="Goodwin S."/>
            <person name="Spatafora J."/>
            <person name="Crous P."/>
            <person name="Grigoriev I."/>
        </authorList>
    </citation>
    <scope>NUCLEOTIDE SEQUENCE</scope>
    <source>
        <strain evidence="3">SCOH1-5</strain>
    </source>
</reference>
<dbReference type="EMBL" id="ML992677">
    <property type="protein sequence ID" value="KAF2211234.1"/>
    <property type="molecule type" value="Genomic_DNA"/>
</dbReference>
<dbReference type="OrthoDB" id="1263307at2759"/>
<sequence length="304" mass="33773">MEKIKALLRKCNCFASPSTEEWKDNEVAIDPRSKIRSPTPSPSRESIKHHTNKTSIVVAHGAFHTSWHYQIFVQAVQKHTKIDRVLVPQQTSSGPSPPDDCFDIDVKLLHSTISTELREGRDVLLVCHSYGAIPGCEALADLPLCKPGETGKVLGVVFVSAFVTEAGQSLITAKMGGRASWVKVDGPLSHVINPIPTLYNTSPPSLTPSLVSHLVPQASSSFMTTTKHDLWKFYPCVYVRCLSDRAMLLDEQDFFIERLKRFWPDTRIRELDADHVPFASVPEKLAEMMEEVVVGLKDGSPSLK</sequence>
<feature type="region of interest" description="Disordered" evidence="1">
    <location>
        <begin position="26"/>
        <end position="50"/>
    </location>
</feature>
<dbReference type="AlphaFoldDB" id="A0A6A6FCV7"/>
<proteinExistence type="predicted"/>
<name>A0A6A6FCV7_9PEZI</name>
<dbReference type="InterPro" id="IPR000073">
    <property type="entry name" value="AB_hydrolase_1"/>
</dbReference>
<dbReference type="Gene3D" id="3.40.50.1820">
    <property type="entry name" value="alpha/beta hydrolase"/>
    <property type="match status" value="1"/>
</dbReference>
<dbReference type="PANTHER" id="PTHR37017:SF8">
    <property type="entry name" value="AB HYDROLASE-1 DOMAIN-CONTAINING PROTEIN"/>
    <property type="match status" value="1"/>
</dbReference>
<dbReference type="InterPro" id="IPR052897">
    <property type="entry name" value="Sec-Metab_Biosynth_Hydrolase"/>
</dbReference>
<dbReference type="InterPro" id="IPR029058">
    <property type="entry name" value="AB_hydrolase_fold"/>
</dbReference>
<gene>
    <name evidence="3" type="ORF">CERZMDRAFT_98548</name>
</gene>
<accession>A0A6A6FCV7</accession>
<evidence type="ECO:0000256" key="1">
    <source>
        <dbReference type="SAM" id="MobiDB-lite"/>
    </source>
</evidence>
<dbReference type="Proteomes" id="UP000799539">
    <property type="component" value="Unassembled WGS sequence"/>
</dbReference>
<evidence type="ECO:0000313" key="4">
    <source>
        <dbReference type="Proteomes" id="UP000799539"/>
    </source>
</evidence>
<dbReference type="Pfam" id="PF12697">
    <property type="entry name" value="Abhydrolase_6"/>
    <property type="match status" value="1"/>
</dbReference>
<protein>
    <recommendedName>
        <fullName evidence="2">AB hydrolase-1 domain-containing protein</fullName>
    </recommendedName>
</protein>
<organism evidence="3 4">
    <name type="scientific">Cercospora zeae-maydis SCOH1-5</name>
    <dbReference type="NCBI Taxonomy" id="717836"/>
    <lineage>
        <taxon>Eukaryota</taxon>
        <taxon>Fungi</taxon>
        <taxon>Dikarya</taxon>
        <taxon>Ascomycota</taxon>
        <taxon>Pezizomycotina</taxon>
        <taxon>Dothideomycetes</taxon>
        <taxon>Dothideomycetidae</taxon>
        <taxon>Mycosphaerellales</taxon>
        <taxon>Mycosphaerellaceae</taxon>
        <taxon>Cercospora</taxon>
    </lineage>
</organism>
<dbReference type="PANTHER" id="PTHR37017">
    <property type="entry name" value="AB HYDROLASE-1 DOMAIN-CONTAINING PROTEIN-RELATED"/>
    <property type="match status" value="1"/>
</dbReference>
<keyword evidence="4" id="KW-1185">Reference proteome</keyword>